<proteinExistence type="predicted"/>
<accession>A0ABU0H1A1</accession>
<reference evidence="2 3" key="1">
    <citation type="submission" date="2023-07" db="EMBL/GenBank/DDBJ databases">
        <title>Genomic Encyclopedia of Type Strains, Phase IV (KMG-IV): sequencing the most valuable type-strain genomes for metagenomic binning, comparative biology and taxonomic classification.</title>
        <authorList>
            <person name="Goeker M."/>
        </authorList>
    </citation>
    <scope>NUCLEOTIDE SEQUENCE [LARGE SCALE GENOMIC DNA]</scope>
    <source>
        <strain evidence="2 3">B6-8</strain>
    </source>
</reference>
<comment type="caution">
    <text evidence="2">The sequence shown here is derived from an EMBL/GenBank/DDBJ whole genome shotgun (WGS) entry which is preliminary data.</text>
</comment>
<dbReference type="PANTHER" id="PTHR21366:SF22">
    <property type="entry name" value="VOC DOMAIN-CONTAINING PROTEIN"/>
    <property type="match status" value="1"/>
</dbReference>
<evidence type="ECO:0000313" key="3">
    <source>
        <dbReference type="Proteomes" id="UP001241603"/>
    </source>
</evidence>
<gene>
    <name evidence="2" type="ORF">QO014_000450</name>
</gene>
<dbReference type="Pfam" id="PF00903">
    <property type="entry name" value="Glyoxalase"/>
    <property type="match status" value="1"/>
</dbReference>
<evidence type="ECO:0000313" key="2">
    <source>
        <dbReference type="EMBL" id="MDQ0436080.1"/>
    </source>
</evidence>
<organism evidence="2 3">
    <name type="scientific">Kaistia dalseonensis</name>
    <dbReference type="NCBI Taxonomy" id="410840"/>
    <lineage>
        <taxon>Bacteria</taxon>
        <taxon>Pseudomonadati</taxon>
        <taxon>Pseudomonadota</taxon>
        <taxon>Alphaproteobacteria</taxon>
        <taxon>Hyphomicrobiales</taxon>
        <taxon>Kaistiaceae</taxon>
        <taxon>Kaistia</taxon>
    </lineage>
</organism>
<evidence type="ECO:0000259" key="1">
    <source>
        <dbReference type="PROSITE" id="PS51819"/>
    </source>
</evidence>
<dbReference type="InterPro" id="IPR004360">
    <property type="entry name" value="Glyas_Fos-R_dOase_dom"/>
</dbReference>
<dbReference type="InterPro" id="IPR050383">
    <property type="entry name" value="GlyoxalaseI/FosfomycinResist"/>
</dbReference>
<dbReference type="Gene3D" id="3.10.180.10">
    <property type="entry name" value="2,3-Dihydroxybiphenyl 1,2-Dioxygenase, domain 1"/>
    <property type="match status" value="1"/>
</dbReference>
<sequence>MSMVGERALAAPPISGVLETAIYVDDVERAAAFYQSVLGLPAMIVDPRLVALNAGPASVLLIFKRGATQDDIHLPGGTIPAHDGSGPLHFALAIPSGSIDEWRAHLKARGVALTAEMSWPQGGESLYFNDPDGHVVELATPGVWSNYS</sequence>
<dbReference type="SUPFAM" id="SSF54593">
    <property type="entry name" value="Glyoxalase/Bleomycin resistance protein/Dihydroxybiphenyl dioxygenase"/>
    <property type="match status" value="1"/>
</dbReference>
<dbReference type="EMBL" id="JAUSVO010000001">
    <property type="protein sequence ID" value="MDQ0436080.1"/>
    <property type="molecule type" value="Genomic_DNA"/>
</dbReference>
<dbReference type="InterPro" id="IPR037523">
    <property type="entry name" value="VOC_core"/>
</dbReference>
<dbReference type="Proteomes" id="UP001241603">
    <property type="component" value="Unassembled WGS sequence"/>
</dbReference>
<keyword evidence="3" id="KW-1185">Reference proteome</keyword>
<name>A0ABU0H1A1_9HYPH</name>
<dbReference type="PROSITE" id="PS51819">
    <property type="entry name" value="VOC"/>
    <property type="match status" value="1"/>
</dbReference>
<dbReference type="InterPro" id="IPR029068">
    <property type="entry name" value="Glyas_Bleomycin-R_OHBP_Dase"/>
</dbReference>
<protein>
    <submittedName>
        <fullName evidence="2">Catechol 2,3-dioxygenase-like lactoylglutathione lyase family enzyme</fullName>
    </submittedName>
</protein>
<dbReference type="PANTHER" id="PTHR21366">
    <property type="entry name" value="GLYOXALASE FAMILY PROTEIN"/>
    <property type="match status" value="1"/>
</dbReference>
<feature type="domain" description="VOC" evidence="1">
    <location>
        <begin position="16"/>
        <end position="141"/>
    </location>
</feature>